<keyword evidence="3" id="KW-1185">Reference proteome</keyword>
<organism evidence="2 3">
    <name type="scientific">Mucuna pruriens</name>
    <name type="common">Velvet bean</name>
    <name type="synonym">Dolichos pruriens</name>
    <dbReference type="NCBI Taxonomy" id="157652"/>
    <lineage>
        <taxon>Eukaryota</taxon>
        <taxon>Viridiplantae</taxon>
        <taxon>Streptophyta</taxon>
        <taxon>Embryophyta</taxon>
        <taxon>Tracheophyta</taxon>
        <taxon>Spermatophyta</taxon>
        <taxon>Magnoliopsida</taxon>
        <taxon>eudicotyledons</taxon>
        <taxon>Gunneridae</taxon>
        <taxon>Pentapetalae</taxon>
        <taxon>rosids</taxon>
        <taxon>fabids</taxon>
        <taxon>Fabales</taxon>
        <taxon>Fabaceae</taxon>
        <taxon>Papilionoideae</taxon>
        <taxon>50 kb inversion clade</taxon>
        <taxon>NPAAA clade</taxon>
        <taxon>indigoferoid/millettioid clade</taxon>
        <taxon>Phaseoleae</taxon>
        <taxon>Mucuna</taxon>
    </lineage>
</organism>
<sequence length="200" mass="22314">MNTTVTPPLSNEVEPNRPSEGSEDDAKESKMSLRHARIPKITHDTEARPEVRGEGPKTGEEGTPDEGILKEDDREIIIERMLVMGKPRKEGNPLATTCPSLTDNAYKLDLSTAYGEEFDSRMNPFEEGGNDRNPTDKDKDNLHDTGGPMTKSKTKMLKQSLLGLSLGIKENLEQSESETTPKWVTLSQLMKNEAHLEEHK</sequence>
<protein>
    <submittedName>
        <fullName evidence="2">Uncharacterized protein</fullName>
    </submittedName>
</protein>
<gene>
    <name evidence="2" type="ORF">CR513_29853</name>
</gene>
<accession>A0A371GDB7</accession>
<reference evidence="2" key="1">
    <citation type="submission" date="2018-05" db="EMBL/GenBank/DDBJ databases">
        <title>Draft genome of Mucuna pruriens seed.</title>
        <authorList>
            <person name="Nnadi N.E."/>
            <person name="Vos R."/>
            <person name="Hasami M.H."/>
            <person name="Devisetty U.K."/>
            <person name="Aguiy J.C."/>
        </authorList>
    </citation>
    <scope>NUCLEOTIDE SEQUENCE [LARGE SCALE GENOMIC DNA]</scope>
    <source>
        <strain evidence="2">JCA_2017</strain>
    </source>
</reference>
<dbReference type="AlphaFoldDB" id="A0A371GDB7"/>
<feature type="compositionally biased region" description="Basic and acidic residues" evidence="1">
    <location>
        <begin position="129"/>
        <end position="143"/>
    </location>
</feature>
<proteinExistence type="predicted"/>
<dbReference type="Proteomes" id="UP000257109">
    <property type="component" value="Unassembled WGS sequence"/>
</dbReference>
<feature type="non-terminal residue" evidence="2">
    <location>
        <position position="1"/>
    </location>
</feature>
<evidence type="ECO:0000313" key="2">
    <source>
        <dbReference type="EMBL" id="RDX88544.1"/>
    </source>
</evidence>
<name>A0A371GDB7_MUCPR</name>
<feature type="region of interest" description="Disordered" evidence="1">
    <location>
        <begin position="120"/>
        <end position="155"/>
    </location>
</feature>
<evidence type="ECO:0000256" key="1">
    <source>
        <dbReference type="SAM" id="MobiDB-lite"/>
    </source>
</evidence>
<dbReference type="EMBL" id="QJKJ01005911">
    <property type="protein sequence ID" value="RDX88544.1"/>
    <property type="molecule type" value="Genomic_DNA"/>
</dbReference>
<feature type="compositionally biased region" description="Basic and acidic residues" evidence="1">
    <location>
        <begin position="41"/>
        <end position="60"/>
    </location>
</feature>
<feature type="region of interest" description="Disordered" evidence="1">
    <location>
        <begin position="82"/>
        <end position="101"/>
    </location>
</feature>
<feature type="region of interest" description="Disordered" evidence="1">
    <location>
        <begin position="1"/>
        <end position="74"/>
    </location>
</feature>
<evidence type="ECO:0000313" key="3">
    <source>
        <dbReference type="Proteomes" id="UP000257109"/>
    </source>
</evidence>
<comment type="caution">
    <text evidence="2">The sequence shown here is derived from an EMBL/GenBank/DDBJ whole genome shotgun (WGS) entry which is preliminary data.</text>
</comment>